<accession>A0ABR4J3R9</accession>
<evidence type="ECO:0000313" key="2">
    <source>
        <dbReference type="EMBL" id="KAL2834605.1"/>
    </source>
</evidence>
<gene>
    <name evidence="2" type="ORF">BJY01DRAFT_83581</name>
</gene>
<feature type="compositionally biased region" description="Polar residues" evidence="1">
    <location>
        <begin position="148"/>
        <end position="161"/>
    </location>
</feature>
<dbReference type="Proteomes" id="UP001610446">
    <property type="component" value="Unassembled WGS sequence"/>
</dbReference>
<organism evidence="2 3">
    <name type="scientific">Aspergillus pseudoustus</name>
    <dbReference type="NCBI Taxonomy" id="1810923"/>
    <lineage>
        <taxon>Eukaryota</taxon>
        <taxon>Fungi</taxon>
        <taxon>Dikarya</taxon>
        <taxon>Ascomycota</taxon>
        <taxon>Pezizomycotina</taxon>
        <taxon>Eurotiomycetes</taxon>
        <taxon>Eurotiomycetidae</taxon>
        <taxon>Eurotiales</taxon>
        <taxon>Aspergillaceae</taxon>
        <taxon>Aspergillus</taxon>
        <taxon>Aspergillus subgen. Nidulantes</taxon>
    </lineage>
</organism>
<evidence type="ECO:0000256" key="1">
    <source>
        <dbReference type="SAM" id="MobiDB-lite"/>
    </source>
</evidence>
<dbReference type="EMBL" id="JBFXLU010000220">
    <property type="protein sequence ID" value="KAL2834605.1"/>
    <property type="molecule type" value="Genomic_DNA"/>
</dbReference>
<comment type="caution">
    <text evidence="2">The sequence shown here is derived from an EMBL/GenBank/DDBJ whole genome shotgun (WGS) entry which is preliminary data.</text>
</comment>
<proteinExistence type="predicted"/>
<sequence>MSSSDHFLTFAASAPLFDPFRPITAASDPHCVLLIFSLIYLCKVSPSPRLPLLPPRSSPPLPLGLGLRRRRRTRLHRTTSLSYHRPRLKSLLHRIRPRASLLTSLNQQRSAHSNGWILKHLHPPEPDPRVFEDLRGLPRRFCDPPPSGSQIPSTTFHASHR</sequence>
<keyword evidence="3" id="KW-1185">Reference proteome</keyword>
<name>A0ABR4J3R9_9EURO</name>
<evidence type="ECO:0000313" key="3">
    <source>
        <dbReference type="Proteomes" id="UP001610446"/>
    </source>
</evidence>
<feature type="region of interest" description="Disordered" evidence="1">
    <location>
        <begin position="142"/>
        <end position="161"/>
    </location>
</feature>
<reference evidence="2 3" key="1">
    <citation type="submission" date="2024-07" db="EMBL/GenBank/DDBJ databases">
        <title>Section-level genome sequencing and comparative genomics of Aspergillus sections Usti and Cavernicolus.</title>
        <authorList>
            <consortium name="Lawrence Berkeley National Laboratory"/>
            <person name="Nybo J.L."/>
            <person name="Vesth T.C."/>
            <person name="Theobald S."/>
            <person name="Frisvad J.C."/>
            <person name="Larsen T.O."/>
            <person name="Kjaerboelling I."/>
            <person name="Rothschild-Mancinelli K."/>
            <person name="Lyhne E.K."/>
            <person name="Kogle M.E."/>
            <person name="Barry K."/>
            <person name="Clum A."/>
            <person name="Na H."/>
            <person name="Ledsgaard L."/>
            <person name="Lin J."/>
            <person name="Lipzen A."/>
            <person name="Kuo A."/>
            <person name="Riley R."/>
            <person name="Mondo S."/>
            <person name="Labutti K."/>
            <person name="Haridas S."/>
            <person name="Pangalinan J."/>
            <person name="Salamov A.A."/>
            <person name="Simmons B.A."/>
            <person name="Magnuson J.K."/>
            <person name="Chen J."/>
            <person name="Drula E."/>
            <person name="Henrissat B."/>
            <person name="Wiebenga A."/>
            <person name="Lubbers R.J."/>
            <person name="Gomes A.C."/>
            <person name="Makela M.R."/>
            <person name="Stajich J."/>
            <person name="Grigoriev I.V."/>
            <person name="Mortensen U.H."/>
            <person name="De Vries R.P."/>
            <person name="Baker S.E."/>
            <person name="Andersen M.R."/>
        </authorList>
    </citation>
    <scope>NUCLEOTIDE SEQUENCE [LARGE SCALE GENOMIC DNA]</scope>
    <source>
        <strain evidence="2 3">CBS 123904</strain>
    </source>
</reference>
<protein>
    <submittedName>
        <fullName evidence="2">Uncharacterized protein</fullName>
    </submittedName>
</protein>